<dbReference type="Gene3D" id="1.10.10.10">
    <property type="entry name" value="Winged helix-like DNA-binding domain superfamily/Winged helix DNA-binding domain"/>
    <property type="match status" value="1"/>
</dbReference>
<dbReference type="RefSeq" id="WP_052388471.1">
    <property type="nucleotide sequence ID" value="NZ_CP073767.1"/>
</dbReference>
<accession>A0A9Q9IM79</accession>
<dbReference type="Proteomes" id="UP001058003">
    <property type="component" value="Chromosome"/>
</dbReference>
<dbReference type="InterPro" id="IPR011991">
    <property type="entry name" value="ArsR-like_HTH"/>
</dbReference>
<dbReference type="InterPro" id="IPR001845">
    <property type="entry name" value="HTH_ArsR_DNA-bd_dom"/>
</dbReference>
<dbReference type="KEGG" id="daur:Daura_19315"/>
<proteinExistence type="predicted"/>
<dbReference type="Pfam" id="PF12840">
    <property type="entry name" value="HTH_20"/>
    <property type="match status" value="1"/>
</dbReference>
<dbReference type="EMBL" id="CP073767">
    <property type="protein sequence ID" value="UWZ58126.1"/>
    <property type="molecule type" value="Genomic_DNA"/>
</dbReference>
<evidence type="ECO:0000313" key="2">
    <source>
        <dbReference type="EMBL" id="UWZ58126.1"/>
    </source>
</evidence>
<dbReference type="CDD" id="cd00090">
    <property type="entry name" value="HTH_ARSR"/>
    <property type="match status" value="1"/>
</dbReference>
<dbReference type="OrthoDB" id="7945987at2"/>
<organism evidence="2 3">
    <name type="scientific">Dactylosporangium aurantiacum</name>
    <dbReference type="NCBI Taxonomy" id="35754"/>
    <lineage>
        <taxon>Bacteria</taxon>
        <taxon>Bacillati</taxon>
        <taxon>Actinomycetota</taxon>
        <taxon>Actinomycetes</taxon>
        <taxon>Micromonosporales</taxon>
        <taxon>Micromonosporaceae</taxon>
        <taxon>Dactylosporangium</taxon>
    </lineage>
</organism>
<dbReference type="GO" id="GO:0003700">
    <property type="term" value="F:DNA-binding transcription factor activity"/>
    <property type="evidence" value="ECO:0007669"/>
    <property type="project" value="InterPro"/>
</dbReference>
<dbReference type="InterPro" id="IPR036390">
    <property type="entry name" value="WH_DNA-bd_sf"/>
</dbReference>
<feature type="domain" description="HTH arsR-type" evidence="1">
    <location>
        <begin position="11"/>
        <end position="102"/>
    </location>
</feature>
<gene>
    <name evidence="2" type="ORF">Daura_19315</name>
</gene>
<dbReference type="InterPro" id="IPR036388">
    <property type="entry name" value="WH-like_DNA-bd_sf"/>
</dbReference>
<sequence length="194" mass="21790">MSDRRTLTDARSLRALSHPVRLALLEALLSGPLTATQAGELIGESPTTCSFHLRQLARYDFVEETGEGRGRSRPWRLTATGWNAPARPDDPEFTRAVQALDQVMLDRHMSRIRRFVDTVSTYPAEWQAAATGHTSVLHVTAAEAAEMTAALREVTDRFRERWADRHEHPERRPDGTLPVEVLIGVYPIDTGQPR</sequence>
<evidence type="ECO:0000313" key="3">
    <source>
        <dbReference type="Proteomes" id="UP001058003"/>
    </source>
</evidence>
<dbReference type="SUPFAM" id="SSF46785">
    <property type="entry name" value="Winged helix' DNA-binding domain"/>
    <property type="match status" value="1"/>
</dbReference>
<reference evidence="2" key="1">
    <citation type="submission" date="2021-04" db="EMBL/GenBank/DDBJ databases">
        <title>Dactylosporangium aurantiacum NRRL B-8018 full assembly.</title>
        <authorList>
            <person name="Hartkoorn R.C."/>
            <person name="Beaudoing E."/>
            <person name="Hot D."/>
        </authorList>
    </citation>
    <scope>NUCLEOTIDE SEQUENCE</scope>
    <source>
        <strain evidence="2">NRRL B-8018</strain>
    </source>
</reference>
<keyword evidence="3" id="KW-1185">Reference proteome</keyword>
<dbReference type="AlphaFoldDB" id="A0A9Q9IM79"/>
<dbReference type="SMART" id="SM00418">
    <property type="entry name" value="HTH_ARSR"/>
    <property type="match status" value="1"/>
</dbReference>
<evidence type="ECO:0000259" key="1">
    <source>
        <dbReference type="SMART" id="SM00418"/>
    </source>
</evidence>
<name>A0A9Q9IM79_9ACTN</name>
<protein>
    <submittedName>
        <fullName evidence="2">Helix-turn-helix domain-containing protein</fullName>
    </submittedName>
</protein>